<accession>A0A238BHV8</accession>
<gene>
    <name evidence="1" type="ORF">X798_07986</name>
</gene>
<dbReference type="Proteomes" id="UP000242913">
    <property type="component" value="Unassembled WGS sequence"/>
</dbReference>
<keyword evidence="2" id="KW-1185">Reference proteome</keyword>
<evidence type="ECO:0000313" key="1">
    <source>
        <dbReference type="EMBL" id="OZC05049.1"/>
    </source>
</evidence>
<protein>
    <submittedName>
        <fullName evidence="1">Uncharacterized protein</fullName>
    </submittedName>
</protein>
<reference evidence="1 2" key="1">
    <citation type="submission" date="2015-12" db="EMBL/GenBank/DDBJ databases">
        <title>Draft genome of the nematode, Onchocerca flexuosa.</title>
        <authorList>
            <person name="Mitreva M."/>
        </authorList>
    </citation>
    <scope>NUCLEOTIDE SEQUENCE [LARGE SCALE GENOMIC DNA]</scope>
    <source>
        <strain evidence="1">Red Deer</strain>
    </source>
</reference>
<sequence length="101" mass="11263">MQSLQSTLGCAETFTAKQIPENFKQAYPGNSVPTSGSLISGRHRSERLNDRWYNLLPVHNHCLPTSTHLSPSLHGFDKELLKRTAADLGIWARVVDPGYMV</sequence>
<organism evidence="1 2">
    <name type="scientific">Onchocerca flexuosa</name>
    <dbReference type="NCBI Taxonomy" id="387005"/>
    <lineage>
        <taxon>Eukaryota</taxon>
        <taxon>Metazoa</taxon>
        <taxon>Ecdysozoa</taxon>
        <taxon>Nematoda</taxon>
        <taxon>Chromadorea</taxon>
        <taxon>Rhabditida</taxon>
        <taxon>Spirurina</taxon>
        <taxon>Spiruromorpha</taxon>
        <taxon>Filarioidea</taxon>
        <taxon>Onchocercidae</taxon>
        <taxon>Onchocerca</taxon>
    </lineage>
</organism>
<dbReference type="EMBL" id="KZ271546">
    <property type="protein sequence ID" value="OZC05049.1"/>
    <property type="molecule type" value="Genomic_DNA"/>
</dbReference>
<name>A0A238BHV8_9BILA</name>
<evidence type="ECO:0000313" key="2">
    <source>
        <dbReference type="Proteomes" id="UP000242913"/>
    </source>
</evidence>
<dbReference type="AlphaFoldDB" id="A0A238BHV8"/>
<proteinExistence type="predicted"/>